<dbReference type="EMBL" id="BKCJ011139918">
    <property type="protein sequence ID" value="GFC92864.1"/>
    <property type="molecule type" value="Genomic_DNA"/>
</dbReference>
<protein>
    <submittedName>
        <fullName evidence="1">Uncharacterized protein</fullName>
    </submittedName>
</protein>
<accession>A0A699S605</accession>
<name>A0A699S605_TANCI</name>
<gene>
    <name evidence="1" type="ORF">Tci_864834</name>
</gene>
<comment type="caution">
    <text evidence="1">The sequence shown here is derived from an EMBL/GenBank/DDBJ whole genome shotgun (WGS) entry which is preliminary data.</text>
</comment>
<organism evidence="1">
    <name type="scientific">Tanacetum cinerariifolium</name>
    <name type="common">Dalmatian daisy</name>
    <name type="synonym">Chrysanthemum cinerariifolium</name>
    <dbReference type="NCBI Taxonomy" id="118510"/>
    <lineage>
        <taxon>Eukaryota</taxon>
        <taxon>Viridiplantae</taxon>
        <taxon>Streptophyta</taxon>
        <taxon>Embryophyta</taxon>
        <taxon>Tracheophyta</taxon>
        <taxon>Spermatophyta</taxon>
        <taxon>Magnoliopsida</taxon>
        <taxon>eudicotyledons</taxon>
        <taxon>Gunneridae</taxon>
        <taxon>Pentapetalae</taxon>
        <taxon>asterids</taxon>
        <taxon>campanulids</taxon>
        <taxon>Asterales</taxon>
        <taxon>Asteraceae</taxon>
        <taxon>Asteroideae</taxon>
        <taxon>Anthemideae</taxon>
        <taxon>Anthemidinae</taxon>
        <taxon>Tanacetum</taxon>
    </lineage>
</organism>
<proteinExistence type="predicted"/>
<dbReference type="AlphaFoldDB" id="A0A699S605"/>
<reference evidence="1" key="1">
    <citation type="journal article" date="2019" name="Sci. Rep.">
        <title>Draft genome of Tanacetum cinerariifolium, the natural source of mosquito coil.</title>
        <authorList>
            <person name="Yamashiro T."/>
            <person name="Shiraishi A."/>
            <person name="Satake H."/>
            <person name="Nakayama K."/>
        </authorList>
    </citation>
    <scope>NUCLEOTIDE SEQUENCE</scope>
</reference>
<evidence type="ECO:0000313" key="1">
    <source>
        <dbReference type="EMBL" id="GFC92864.1"/>
    </source>
</evidence>
<feature type="non-terminal residue" evidence="1">
    <location>
        <position position="78"/>
    </location>
</feature>
<sequence length="78" mass="8313">MVPATVLTQSKPVSITVVRPVSAVVPKSKVTRPRHVTLIVTKTNSPIRMNLTRSLSLKASNSPPRVSAIKALVVSTAQ</sequence>